<comment type="caution">
    <text evidence="1">The sequence shown here is derived from an EMBL/GenBank/DDBJ whole genome shotgun (WGS) entry which is preliminary data.</text>
</comment>
<accession>A0AAD8EU47</accession>
<gene>
    <name evidence="1" type="ORF">Bpfe_031115</name>
</gene>
<evidence type="ECO:0000313" key="2">
    <source>
        <dbReference type="Proteomes" id="UP001233172"/>
    </source>
</evidence>
<reference evidence="1" key="1">
    <citation type="journal article" date="2023" name="PLoS Negl. Trop. Dis.">
        <title>A genome sequence for Biomphalaria pfeifferi, the major vector snail for the human-infecting parasite Schistosoma mansoni.</title>
        <authorList>
            <person name="Bu L."/>
            <person name="Lu L."/>
            <person name="Laidemitt M.R."/>
            <person name="Zhang S.M."/>
            <person name="Mutuku M."/>
            <person name="Mkoji G."/>
            <person name="Steinauer M."/>
            <person name="Loker E.S."/>
        </authorList>
    </citation>
    <scope>NUCLEOTIDE SEQUENCE</scope>
    <source>
        <strain evidence="1">KasaAsao</strain>
    </source>
</reference>
<organism evidence="1 2">
    <name type="scientific">Biomphalaria pfeifferi</name>
    <name type="common">Bloodfluke planorb</name>
    <name type="synonym">Freshwater snail</name>
    <dbReference type="NCBI Taxonomy" id="112525"/>
    <lineage>
        <taxon>Eukaryota</taxon>
        <taxon>Metazoa</taxon>
        <taxon>Spiralia</taxon>
        <taxon>Lophotrochozoa</taxon>
        <taxon>Mollusca</taxon>
        <taxon>Gastropoda</taxon>
        <taxon>Heterobranchia</taxon>
        <taxon>Euthyneura</taxon>
        <taxon>Panpulmonata</taxon>
        <taxon>Hygrophila</taxon>
        <taxon>Lymnaeoidea</taxon>
        <taxon>Planorbidae</taxon>
        <taxon>Biomphalaria</taxon>
    </lineage>
</organism>
<evidence type="ECO:0000313" key="1">
    <source>
        <dbReference type="EMBL" id="KAK0039438.1"/>
    </source>
</evidence>
<dbReference type="AlphaFoldDB" id="A0AAD8EU47"/>
<protein>
    <submittedName>
        <fullName evidence="1">Uncharacterized protein</fullName>
    </submittedName>
</protein>
<proteinExistence type="predicted"/>
<dbReference type="Proteomes" id="UP001233172">
    <property type="component" value="Unassembled WGS sequence"/>
</dbReference>
<reference evidence="1" key="2">
    <citation type="submission" date="2023-04" db="EMBL/GenBank/DDBJ databases">
        <authorList>
            <person name="Bu L."/>
            <person name="Lu L."/>
            <person name="Laidemitt M.R."/>
            <person name="Zhang S.M."/>
            <person name="Mutuku M."/>
            <person name="Mkoji G."/>
            <person name="Steinauer M."/>
            <person name="Loker E.S."/>
        </authorList>
    </citation>
    <scope>NUCLEOTIDE SEQUENCE</scope>
    <source>
        <strain evidence="1">KasaAsao</strain>
        <tissue evidence="1">Whole Snail</tissue>
    </source>
</reference>
<sequence>MSEVIMSLMDLAALDTSELTAQVGRLQREGIYFLTVQKAGIVERETEDPADPSNYDLNFESLIEEYVPLKEEDGVGLDKSKIIGNTFKERYFIYGKDIIQAIQLLMGQYKSVGLRCKGQMGGVEGQAPGWIDEIVGKRIIVRVQHRMDKGGVERANIYWMTPKQMKKANIPLAVLGRDLLDEQGNPMEEAA</sequence>
<dbReference type="EMBL" id="JASAOG010000447">
    <property type="protein sequence ID" value="KAK0039438.1"/>
    <property type="molecule type" value="Genomic_DNA"/>
</dbReference>
<name>A0AAD8EU47_BIOPF</name>
<keyword evidence="2" id="KW-1185">Reference proteome</keyword>